<organism evidence="1 2">
    <name type="scientific">Micavibrio aeruginosavorus</name>
    <dbReference type="NCBI Taxonomy" id="349221"/>
    <lineage>
        <taxon>Bacteria</taxon>
        <taxon>Pseudomonadati</taxon>
        <taxon>Bdellovibrionota</taxon>
        <taxon>Bdellovibrionia</taxon>
        <taxon>Bdellovibrionales</taxon>
        <taxon>Pseudobdellovibrionaceae</taxon>
        <taxon>Micavibrio</taxon>
    </lineage>
</organism>
<comment type="caution">
    <text evidence="1">The sequence shown here is derived from an EMBL/GenBank/DDBJ whole genome shotgun (WGS) entry which is preliminary data.</text>
</comment>
<protein>
    <submittedName>
        <fullName evidence="1">Uncharacterized protein</fullName>
    </submittedName>
</protein>
<dbReference type="AlphaFoldDB" id="A0A2W5FNP6"/>
<accession>A0A2W5FNP6</accession>
<dbReference type="Proteomes" id="UP000249739">
    <property type="component" value="Unassembled WGS sequence"/>
</dbReference>
<evidence type="ECO:0000313" key="2">
    <source>
        <dbReference type="Proteomes" id="UP000249739"/>
    </source>
</evidence>
<reference evidence="1 2" key="1">
    <citation type="submission" date="2017-08" db="EMBL/GenBank/DDBJ databases">
        <title>Infants hospitalized years apart are colonized by the same room-sourced microbial strains.</title>
        <authorList>
            <person name="Brooks B."/>
            <person name="Olm M.R."/>
            <person name="Firek B.A."/>
            <person name="Baker R."/>
            <person name="Thomas B.C."/>
            <person name="Morowitz M.J."/>
            <person name="Banfield J.F."/>
        </authorList>
    </citation>
    <scope>NUCLEOTIDE SEQUENCE [LARGE SCALE GENOMIC DNA]</scope>
    <source>
        <strain evidence="1">S2_006_000_R2_64</strain>
    </source>
</reference>
<proteinExistence type="predicted"/>
<evidence type="ECO:0000313" key="1">
    <source>
        <dbReference type="EMBL" id="PZP56004.1"/>
    </source>
</evidence>
<gene>
    <name evidence="1" type="ORF">DI586_05160</name>
</gene>
<name>A0A2W5FNP6_9BACT</name>
<sequence length="59" mass="6590">MLVTPVNTAYQPVSKTRPVSWENVTKRVTANTVNDNPAMEITKKVPAQQFKGQFVDLLS</sequence>
<dbReference type="EMBL" id="QFOT01000042">
    <property type="protein sequence ID" value="PZP56004.1"/>
    <property type="molecule type" value="Genomic_DNA"/>
</dbReference>